<evidence type="ECO:0008006" key="3">
    <source>
        <dbReference type="Google" id="ProtNLM"/>
    </source>
</evidence>
<protein>
    <recommendedName>
        <fullName evidence="3">RHS repeat-associated core domain-containing protein</fullName>
    </recommendedName>
</protein>
<accession>A0A165ZAE8</accession>
<dbReference type="Proteomes" id="UP000076083">
    <property type="component" value="Chromosome"/>
</dbReference>
<dbReference type="SUPFAM" id="SSF56399">
    <property type="entry name" value="ADP-ribosylation"/>
    <property type="match status" value="1"/>
</dbReference>
<dbReference type="AlphaFoldDB" id="A0A165ZAE8"/>
<sequence>MADSDLGSNHPITNFGASPYEPTTRFHYDALDSLIGRTTSEGKEHRFYRNDELASEVSGTVSTTFVRAEGVVLAERQTGGDAGPILLMGDDKNSVMGEVTRQGLTSIAYSPYGHRVEGSSANSHLGYNGERRETQSGWYFLGNGYRVFNSRLMRFHSPDSLSPFGKGGLNAYMYCVGDPINNVDPTGHSFKGDFLRALPFRKTTASSVSEKILPTFKENPKKRPVALIPITETHVQHLKEVEISNWFIFDIEERYLKYLERRYLISPEEAIDISNRNKRFYTDALSASVDRLFAEKSLGKRRITRHSAEKIKERAAQYHPTLRIDIGRMPPERDFAPAPLINLEIRQGEIVVLRISEA</sequence>
<evidence type="ECO:0000313" key="2">
    <source>
        <dbReference type="Proteomes" id="UP000076083"/>
    </source>
</evidence>
<organism evidence="1 2">
    <name type="scientific">Pseudomonas fluorescens</name>
    <dbReference type="NCBI Taxonomy" id="294"/>
    <lineage>
        <taxon>Bacteria</taxon>
        <taxon>Pseudomonadati</taxon>
        <taxon>Pseudomonadota</taxon>
        <taxon>Gammaproteobacteria</taxon>
        <taxon>Pseudomonadales</taxon>
        <taxon>Pseudomonadaceae</taxon>
        <taxon>Pseudomonas</taxon>
    </lineage>
</organism>
<gene>
    <name evidence="1" type="ORF">TK06_13515</name>
</gene>
<dbReference type="NCBIfam" id="TIGR03696">
    <property type="entry name" value="Rhs_assc_core"/>
    <property type="match status" value="1"/>
</dbReference>
<reference evidence="1 2" key="2">
    <citation type="journal article" date="2018" name="Nature">
        <title>Mutant phenotypes for thousands of bacterial genes of unknown function.</title>
        <authorList>
            <person name="Price M.N."/>
            <person name="Wetmore K.M."/>
            <person name="Waters R.J."/>
            <person name="Callaghan M."/>
            <person name="Ray J."/>
            <person name="Liu H."/>
            <person name="Kuehl J.V."/>
            <person name="Melnyk R.A."/>
            <person name="Lamson J.S."/>
            <person name="Suh Y."/>
            <person name="Carlson H.K."/>
            <person name="Esquivel Z."/>
            <person name="Sadeeshkumar H."/>
            <person name="Chakraborty R."/>
            <person name="Zane G.M."/>
            <person name="Rubin B.E."/>
            <person name="Wall J.D."/>
            <person name="Visel A."/>
            <person name="Bristow J."/>
            <person name="Blow M.J."/>
            <person name="Arkin A.P."/>
            <person name="Deutschbauer A.M."/>
        </authorList>
    </citation>
    <scope>NUCLEOTIDE SEQUENCE [LARGE SCALE GENOMIC DNA]</scope>
    <source>
        <strain evidence="1 2">FW300-N2E2</strain>
    </source>
</reference>
<evidence type="ECO:0000313" key="1">
    <source>
        <dbReference type="EMBL" id="AMZ72067.1"/>
    </source>
</evidence>
<dbReference type="Gene3D" id="2.180.10.10">
    <property type="entry name" value="RHS repeat-associated core"/>
    <property type="match status" value="1"/>
</dbReference>
<proteinExistence type="predicted"/>
<dbReference type="InterPro" id="IPR022385">
    <property type="entry name" value="Rhs_assc_core"/>
</dbReference>
<name>A0A165ZAE8_PSEFL</name>
<dbReference type="RefSeq" id="WP_063322476.1">
    <property type="nucleotide sequence ID" value="NZ_CP015225.1"/>
</dbReference>
<dbReference type="EMBL" id="CP015225">
    <property type="protein sequence ID" value="AMZ72067.1"/>
    <property type="molecule type" value="Genomic_DNA"/>
</dbReference>
<reference evidence="2" key="1">
    <citation type="submission" date="2016-04" db="EMBL/GenBank/DDBJ databases">
        <authorList>
            <person name="Ray J."/>
            <person name="Price M."/>
            <person name="Deutschbauer A."/>
        </authorList>
    </citation>
    <scope>NUCLEOTIDE SEQUENCE [LARGE SCALE GENOMIC DNA]</scope>
    <source>
        <strain evidence="2">FW300-N2E2</strain>
    </source>
</reference>